<dbReference type="GO" id="GO:0070681">
    <property type="term" value="P:glutaminyl-tRNAGln biosynthesis via transamidation"/>
    <property type="evidence" value="ECO:0007669"/>
    <property type="project" value="TreeGrafter"/>
</dbReference>
<dbReference type="AlphaFoldDB" id="A0A938YVW3"/>
<dbReference type="PROSITE" id="PS01234">
    <property type="entry name" value="GATB"/>
    <property type="match status" value="1"/>
</dbReference>
<evidence type="ECO:0000313" key="9">
    <source>
        <dbReference type="Proteomes" id="UP000809243"/>
    </source>
</evidence>
<evidence type="ECO:0000256" key="6">
    <source>
        <dbReference type="HAMAP-Rule" id="MF_00588"/>
    </source>
</evidence>
<dbReference type="Gene3D" id="1.10.150.380">
    <property type="entry name" value="GatB domain, N-terminal subdomain"/>
    <property type="match status" value="1"/>
</dbReference>
<dbReference type="GO" id="GO:0050567">
    <property type="term" value="F:glutaminyl-tRNA synthase (glutamine-hydrolyzing) activity"/>
    <property type="evidence" value="ECO:0007669"/>
    <property type="project" value="UniProtKB-UniRule"/>
</dbReference>
<dbReference type="InterPro" id="IPR029351">
    <property type="entry name" value="GAD_dom"/>
</dbReference>
<dbReference type="SMART" id="SM00845">
    <property type="entry name" value="GatB_Yqey"/>
    <property type="match status" value="1"/>
</dbReference>
<accession>A0A938YVW3</accession>
<comment type="caution">
    <text evidence="8">The sequence shown here is derived from an EMBL/GenBank/DDBJ whole genome shotgun (WGS) entry which is preliminary data.</text>
</comment>
<dbReference type="SUPFAM" id="SSF55261">
    <property type="entry name" value="GAD domain-like"/>
    <property type="match status" value="1"/>
</dbReference>
<dbReference type="Gene3D" id="3.30.1360.30">
    <property type="entry name" value="GAD-like domain"/>
    <property type="match status" value="1"/>
</dbReference>
<dbReference type="InterPro" id="IPR003789">
    <property type="entry name" value="Asn/Gln_tRNA_amidoTrase-B-like"/>
</dbReference>
<dbReference type="InterPro" id="IPR017958">
    <property type="entry name" value="Gln-tRNA_amidoTrfase_suB_CS"/>
</dbReference>
<comment type="subunit">
    <text evidence="6">Heterodimer of GatD and GatE.</text>
</comment>
<dbReference type="Gene3D" id="1.10.10.410">
    <property type="match status" value="1"/>
</dbReference>
<keyword evidence="1 6" id="KW-0436">Ligase</keyword>
<dbReference type="InterPro" id="IPR014746">
    <property type="entry name" value="Gln_synth/guanido_kin_cat_dom"/>
</dbReference>
<dbReference type="HAMAP" id="MF_00588">
    <property type="entry name" value="GatE"/>
    <property type="match status" value="1"/>
</dbReference>
<evidence type="ECO:0000313" key="8">
    <source>
        <dbReference type="EMBL" id="MBN2067072.1"/>
    </source>
</evidence>
<dbReference type="InterPro" id="IPR006075">
    <property type="entry name" value="Asn/Gln-tRNA_Trfase_suB/E_cat"/>
</dbReference>
<dbReference type="GO" id="GO:0005737">
    <property type="term" value="C:cytoplasm"/>
    <property type="evidence" value="ECO:0007669"/>
    <property type="project" value="InterPro"/>
</dbReference>
<dbReference type="Proteomes" id="UP000809243">
    <property type="component" value="Unassembled WGS sequence"/>
</dbReference>
<keyword evidence="2 6" id="KW-0547">Nucleotide-binding</keyword>
<dbReference type="Pfam" id="PF02934">
    <property type="entry name" value="GatB_N"/>
    <property type="match status" value="1"/>
</dbReference>
<organism evidence="8 9">
    <name type="scientific">Candidatus Iainarchaeum sp</name>
    <dbReference type="NCBI Taxonomy" id="3101447"/>
    <lineage>
        <taxon>Archaea</taxon>
        <taxon>Candidatus Iainarchaeota</taxon>
        <taxon>Candidatus Iainarchaeia</taxon>
        <taxon>Candidatus Iainarchaeales</taxon>
        <taxon>Candidatus Iainarchaeaceae</taxon>
        <taxon>Candidatus Iainarchaeum</taxon>
    </lineage>
</organism>
<dbReference type="Pfam" id="PF02938">
    <property type="entry name" value="GAD"/>
    <property type="match status" value="1"/>
</dbReference>
<gene>
    <name evidence="6 8" type="primary">gatE</name>
    <name evidence="8" type="ORF">JW744_01235</name>
</gene>
<evidence type="ECO:0000256" key="2">
    <source>
        <dbReference type="ARBA" id="ARBA00022741"/>
    </source>
</evidence>
<keyword evidence="3 6" id="KW-0067">ATP-binding</keyword>
<dbReference type="InterPro" id="IPR023168">
    <property type="entry name" value="GatB_Yqey_C_2"/>
</dbReference>
<evidence type="ECO:0000256" key="4">
    <source>
        <dbReference type="ARBA" id="ARBA00022917"/>
    </source>
</evidence>
<dbReference type="GO" id="GO:0004812">
    <property type="term" value="F:aminoacyl-tRNA ligase activity"/>
    <property type="evidence" value="ECO:0007669"/>
    <property type="project" value="InterPro"/>
</dbReference>
<comment type="similarity">
    <text evidence="6">Belongs to the GatB/GatE family. GatE subfamily.</text>
</comment>
<dbReference type="Pfam" id="PF02637">
    <property type="entry name" value="GatB_Yqey"/>
    <property type="match status" value="1"/>
</dbReference>
<keyword evidence="4 6" id="KW-0648">Protein biosynthesis</keyword>
<dbReference type="EC" id="6.3.5.-" evidence="6"/>
<dbReference type="PANTHER" id="PTHR11659">
    <property type="entry name" value="GLUTAMYL-TRNA GLN AMIDOTRANSFERASE SUBUNIT B MITOCHONDRIAL AND PROKARYOTIC PET112-RELATED"/>
    <property type="match status" value="1"/>
</dbReference>
<evidence type="ECO:0000256" key="1">
    <source>
        <dbReference type="ARBA" id="ARBA00022598"/>
    </source>
</evidence>
<dbReference type="InterPro" id="IPR017959">
    <property type="entry name" value="Asn/Gln-tRNA_amidoTrfase_suB/E"/>
</dbReference>
<dbReference type="GO" id="GO:0005524">
    <property type="term" value="F:ATP binding"/>
    <property type="evidence" value="ECO:0007669"/>
    <property type="project" value="UniProtKB-KW"/>
</dbReference>
<name>A0A938YVW3_9ARCH</name>
<dbReference type="NCBIfam" id="TIGR00134">
    <property type="entry name" value="gatE_arch"/>
    <property type="match status" value="1"/>
</dbReference>
<evidence type="ECO:0000256" key="5">
    <source>
        <dbReference type="ARBA" id="ARBA00047913"/>
    </source>
</evidence>
<comment type="function">
    <text evidence="6">Allows the formation of correctly charged Gln-tRNA(Gln) through the transamidation of misacylated Glu-tRNA(Gln) in organisms which lack glutaminyl-tRNA synthetase. The reaction takes place in the presence of glutamine and ATP through an activated gamma-phospho-Glu-tRNA(Gln). The GatDE system is specific for glutamate and does not act on aspartate.</text>
</comment>
<proteinExistence type="inferred from homology"/>
<dbReference type="NCBIfam" id="NF003107">
    <property type="entry name" value="PRK04028.1"/>
    <property type="match status" value="1"/>
</dbReference>
<dbReference type="InterPro" id="IPR042114">
    <property type="entry name" value="GatB_C_1"/>
</dbReference>
<evidence type="ECO:0000256" key="3">
    <source>
        <dbReference type="ARBA" id="ARBA00022840"/>
    </source>
</evidence>
<evidence type="ECO:0000259" key="7">
    <source>
        <dbReference type="SMART" id="SM00845"/>
    </source>
</evidence>
<feature type="domain" description="Asn/Gln amidotransferase" evidence="7">
    <location>
        <begin position="470"/>
        <end position="609"/>
    </location>
</feature>
<dbReference type="PANTHER" id="PTHR11659:SF2">
    <property type="entry name" value="GLUTAMYL-TRNA(GLN) AMIDOTRANSFERASE SUBUNIT E"/>
    <property type="match status" value="1"/>
</dbReference>
<dbReference type="InterPro" id="IPR004115">
    <property type="entry name" value="GAD-like_sf"/>
</dbReference>
<dbReference type="EMBL" id="JAFGDB010000022">
    <property type="protein sequence ID" value="MBN2067072.1"/>
    <property type="molecule type" value="Genomic_DNA"/>
</dbReference>
<dbReference type="GO" id="GO:0006412">
    <property type="term" value="P:translation"/>
    <property type="evidence" value="ECO:0007669"/>
    <property type="project" value="UniProtKB-UniRule"/>
</dbReference>
<dbReference type="SUPFAM" id="SSF55931">
    <property type="entry name" value="Glutamine synthetase/guanido kinase"/>
    <property type="match status" value="1"/>
</dbReference>
<sequence length="615" mass="68604">MAGLECHQQLDTGKLFCRCPSVLREDKPDITFKRKLRAVASELGEFDRAALEAFGKGQTYIYQAYEGCTCLIEADEEPPKPADKEALETILKVALMSKAQIVDEAFVMRKAVIDGSNTSGFQKTMLVAIGGELELSNKKVGILTMALEEDAARPMEKSQGEIVYRLDRLGIPLIELATAPDLKTPEEVKECAQKIGELFRRTCRAKRGLGSIRQDVNISIAKGARVEIKGVQDLSLIDEYVRREAQRQLSLVELKEEMRKRKIGEKELDDFEVADLGQIFAGSECKFLKGKPVFGIKLYKMQGLLGKEIQPGRRFGTELASYVKAKAGLKGIVHSDELPAYEISEREIEQVRHKCDCIMNDAFVLVQAEREKAEKALKVVVERSKQALIGVPEETRDALEDANTEYSRPLPGAARMYPETDLEPVKIEEKHLKELKKELPLTVSEREKLYKEKGLSTNLVSGMRLSNYACFFEHLLKKGVSATTAATLLLEGVKQLSREGATGIRNEMVEEILLAEKKGEITKDVLVNALREWSKQPEKSLAEVLKELKVEKVEEGTVEKVIAGIVEKNSKLVKEKGMHALGALMGDAMKELRGKVDGGTISKLLKQELEKKVKK</sequence>
<dbReference type="InterPro" id="IPR004414">
    <property type="entry name" value="GatE"/>
</dbReference>
<reference evidence="8" key="1">
    <citation type="submission" date="2021-01" db="EMBL/GenBank/DDBJ databases">
        <title>Active Sulfur Cycling in an Early Earth Analoge.</title>
        <authorList>
            <person name="Hahn C.R."/>
            <person name="Youssef N.H."/>
            <person name="Elshahed M."/>
        </authorList>
    </citation>
    <scope>NUCLEOTIDE SEQUENCE</scope>
    <source>
        <strain evidence="8">Zod_Metabat.1151</strain>
    </source>
</reference>
<dbReference type="SUPFAM" id="SSF89095">
    <property type="entry name" value="GatB/YqeY motif"/>
    <property type="match status" value="1"/>
</dbReference>
<dbReference type="InterPro" id="IPR018027">
    <property type="entry name" value="Asn/Gln_amidotransferase"/>
</dbReference>
<protein>
    <recommendedName>
        <fullName evidence="6">Glutamyl-tRNA(Gln) amidotransferase subunit E</fullName>
        <shortName evidence="6">Glu-ADT subunit E</shortName>
        <ecNumber evidence="6">6.3.5.-</ecNumber>
    </recommendedName>
</protein>
<comment type="catalytic activity">
    <reaction evidence="5 6">
        <text>L-glutamyl-tRNA(Gln) + L-glutamine + ATP + H2O = L-glutaminyl-tRNA(Gln) + L-glutamate + ADP + phosphate + H(+)</text>
        <dbReference type="Rhea" id="RHEA:17521"/>
        <dbReference type="Rhea" id="RHEA-COMP:9681"/>
        <dbReference type="Rhea" id="RHEA-COMP:9684"/>
        <dbReference type="ChEBI" id="CHEBI:15377"/>
        <dbReference type="ChEBI" id="CHEBI:15378"/>
        <dbReference type="ChEBI" id="CHEBI:29985"/>
        <dbReference type="ChEBI" id="CHEBI:30616"/>
        <dbReference type="ChEBI" id="CHEBI:43474"/>
        <dbReference type="ChEBI" id="CHEBI:58359"/>
        <dbReference type="ChEBI" id="CHEBI:78520"/>
        <dbReference type="ChEBI" id="CHEBI:78521"/>
        <dbReference type="ChEBI" id="CHEBI:456216"/>
    </reaction>
</comment>